<keyword evidence="4 7" id="KW-0106">Calcium</keyword>
<feature type="domain" description="Cadherin" evidence="8">
    <location>
        <begin position="882"/>
        <end position="989"/>
    </location>
</feature>
<feature type="domain" description="Cadherin" evidence="8">
    <location>
        <begin position="1624"/>
        <end position="1729"/>
    </location>
</feature>
<evidence type="ECO:0000313" key="10">
    <source>
        <dbReference type="WBParaSite" id="maker-uti_cns_0002616-snap-gene-0.3-mRNA-1"/>
    </source>
</evidence>
<dbReference type="PRINTS" id="PR00205">
    <property type="entry name" value="CADHERIN"/>
</dbReference>
<feature type="domain" description="Cadherin" evidence="8">
    <location>
        <begin position="232"/>
        <end position="352"/>
    </location>
</feature>
<feature type="domain" description="Cadherin" evidence="8">
    <location>
        <begin position="1754"/>
        <end position="1856"/>
    </location>
</feature>
<proteinExistence type="predicted"/>
<dbReference type="Gene3D" id="2.60.40.60">
    <property type="entry name" value="Cadherins"/>
    <property type="match status" value="17"/>
</dbReference>
<keyword evidence="5" id="KW-1133">Transmembrane helix</keyword>
<feature type="domain" description="Cadherin" evidence="8">
    <location>
        <begin position="1096"/>
        <end position="1210"/>
    </location>
</feature>
<keyword evidence="9" id="KW-1185">Reference proteome</keyword>
<dbReference type="SMART" id="SM00112">
    <property type="entry name" value="CA"/>
    <property type="match status" value="14"/>
</dbReference>
<organism evidence="9 10">
    <name type="scientific">Macrostomum lignano</name>
    <dbReference type="NCBI Taxonomy" id="282301"/>
    <lineage>
        <taxon>Eukaryota</taxon>
        <taxon>Metazoa</taxon>
        <taxon>Spiralia</taxon>
        <taxon>Lophotrochozoa</taxon>
        <taxon>Platyhelminthes</taxon>
        <taxon>Rhabditophora</taxon>
        <taxon>Macrostomorpha</taxon>
        <taxon>Macrostomida</taxon>
        <taxon>Macrostomidae</taxon>
        <taxon>Macrostomum</taxon>
    </lineage>
</organism>
<dbReference type="PANTHER" id="PTHR24026">
    <property type="entry name" value="FAT ATYPICAL CADHERIN-RELATED"/>
    <property type="match status" value="1"/>
</dbReference>
<evidence type="ECO:0000256" key="6">
    <source>
        <dbReference type="ARBA" id="ARBA00023136"/>
    </source>
</evidence>
<protein>
    <submittedName>
        <fullName evidence="10">Cadherin domain-containing protein</fullName>
    </submittedName>
</protein>
<evidence type="ECO:0000256" key="2">
    <source>
        <dbReference type="ARBA" id="ARBA00022692"/>
    </source>
</evidence>
<dbReference type="PROSITE" id="PS50268">
    <property type="entry name" value="CADHERIN_2"/>
    <property type="match status" value="15"/>
</dbReference>
<feature type="domain" description="Cadherin" evidence="8">
    <location>
        <begin position="1517"/>
        <end position="1623"/>
    </location>
</feature>
<dbReference type="GO" id="GO:0005886">
    <property type="term" value="C:plasma membrane"/>
    <property type="evidence" value="ECO:0007669"/>
    <property type="project" value="UniProtKB-SubCell"/>
</dbReference>
<name>A0A1I8GQ34_9PLAT</name>
<dbReference type="FunFam" id="2.60.40.60:FF:000092">
    <property type="entry name" value="Protocadherin 8"/>
    <property type="match status" value="2"/>
</dbReference>
<feature type="domain" description="Cadherin" evidence="8">
    <location>
        <begin position="652"/>
        <end position="758"/>
    </location>
</feature>
<feature type="domain" description="Cadherin" evidence="8">
    <location>
        <begin position="1412"/>
        <end position="1516"/>
    </location>
</feature>
<feature type="domain" description="Cadherin" evidence="8">
    <location>
        <begin position="989"/>
        <end position="1095"/>
    </location>
</feature>
<evidence type="ECO:0000256" key="5">
    <source>
        <dbReference type="ARBA" id="ARBA00022989"/>
    </source>
</evidence>
<feature type="domain" description="Cadherin" evidence="8">
    <location>
        <begin position="759"/>
        <end position="880"/>
    </location>
</feature>
<feature type="domain" description="Cadherin" evidence="8">
    <location>
        <begin position="1303"/>
        <end position="1410"/>
    </location>
</feature>
<dbReference type="CDD" id="cd11304">
    <property type="entry name" value="Cadherin_repeat"/>
    <property type="match status" value="15"/>
</dbReference>
<feature type="domain" description="Cadherin" evidence="8">
    <location>
        <begin position="353"/>
        <end position="463"/>
    </location>
</feature>
<dbReference type="FunFam" id="2.60.40.60:FF:000020">
    <property type="entry name" value="Dachsous cadherin-related 1b"/>
    <property type="match status" value="2"/>
</dbReference>
<dbReference type="SUPFAM" id="SSF49313">
    <property type="entry name" value="Cadherin-like"/>
    <property type="match status" value="17"/>
</dbReference>
<evidence type="ECO:0000256" key="7">
    <source>
        <dbReference type="PROSITE-ProRule" id="PRU00043"/>
    </source>
</evidence>
<feature type="domain" description="Cadherin" evidence="8">
    <location>
        <begin position="32"/>
        <end position="141"/>
    </location>
</feature>
<evidence type="ECO:0000313" key="9">
    <source>
        <dbReference type="Proteomes" id="UP000095280"/>
    </source>
</evidence>
<evidence type="ECO:0000259" key="8">
    <source>
        <dbReference type="PROSITE" id="PS50268"/>
    </source>
</evidence>
<dbReference type="PANTHER" id="PTHR24026:SF126">
    <property type="entry name" value="PROTOCADHERIN FAT 4"/>
    <property type="match status" value="1"/>
</dbReference>
<dbReference type="Pfam" id="PF00028">
    <property type="entry name" value="Cadherin"/>
    <property type="match status" value="12"/>
</dbReference>
<dbReference type="GO" id="GO:0005509">
    <property type="term" value="F:calcium ion binding"/>
    <property type="evidence" value="ECO:0007669"/>
    <property type="project" value="UniProtKB-UniRule"/>
</dbReference>
<keyword evidence="6" id="KW-0472">Membrane</keyword>
<sequence>MNNGTLGTPVLTSTAYITVNVTLVNDYDPTITLNSTTMVMPEDTPVSSFIVSVTADDLDYGNDGTFTISLSPTTPLLITRSINFSLTGDRTKLLLTEALDRETKDSYVIEMRALDQGSPARSSTTTLTVSITDVNDNTPVCSPNTYNVSVTADSAATLVASIPCTDADLGDNQLLAYSFLSGDTRNLTLSSTTGNATPASAQRTATVTVTVHVLPRNLGPPVWGTFNPPWISATTAINSVSENADEGFAVFTAVAIDYDSGPDGQVIYSLASVTGTDGSTSVDLSSVFNISSSSGQVQVKTKGILDREATPAYTYINFVVQARDNPTTGTPNSIIQTVRVDVTDFNELDPTFTGDPFSATLVEDSAAGTLVKQMVVSDPDSSNTIITCQITSGNDLSLFRTNSANSTIIELNTAIDPDRPKNHPLSYLLIVTCLDNNGAGSYRTATANLSVTITTTNDHTPVVSIPIGSSITLPETQAIGDVADISVVDQDYGTDGTVACSIAPTGTFGLTGCTKLTLVSGLDYPTASSYSLTITAVDSGATPRTGSVVVTVTVTDVNRYTPSCSPATYSASVLETAASFPTALTPATTITCTDGDGNGVYYQLETVLYLSPAVQTYTILIRAVDPADSSKSGLATATVAVTAANEFTPTFPTATVTLSVYETVASSTTITTFAATDADYSPHAITSYAIASGNTGGMFAISNAGVITVASGMTIDYEAVSGSSPYVLQIVATDGGGLTGTGTISIVILDSNDLPPVFSPANYSASVPEGSAAGTTVTTVTATDGDTALNNNNKILYSKLTGDSAGYFSVNSTNGLILTTGNILNYDTVTQVVFTVFYRKVVKKIELQVTAVDGNGAGPHTATTTVTVAVTDVNLHAPSCSPSTVTVNNIREDVTVGTALTSLTSPVVICTDGDAKDTLTYTMSASASDSHFAVNPTSGAITVSTALDFETARIHQFEVVVTDSATPAKSVSMAVTINVLDVNEFSPTCTVPTTASMNEAQAVGTAAYSATSCSDSDGTATTLQFALVPGTPFQVSSSGAVTASSALDYDPASATTSYSVRLIVSDNAPTISSLRSSTYTTVVSVTPVNEFAPVLTYTALTASLAEDSGTGTALALKTIGGTSVSMAATDADRGLNHATLTWSIVGGNDAGKFSINSASGALQTAAALDRETAASYTLLVSVTDGGGLSSTANCTVAVSVTDINDNTPVCNPASQTITLYEGEAAKQLVDFGASGRVTDADSGVNAQLTFSLNNAAALSPDFQLSGTRLSSVRSFSSWWQPARSATCSVTVNIAVTARPPTFTVANSAVTVSESSSVGTQVFQFVPNLGTGGTGPLTMSLVDFSPSANSNLFAFDASTGRVSVNQALDYDSSSTRGPFVLMVKVTDATPLTASGTLTISLTDVNDNDPQFGSTVEFTKTIDENVGSAFLTQTITWTDADSGLSGIANCSIVGQSTPAIFTIDATNCQLKTTANPDRENCSLHNITIALTDMGTPQRTTQRSFFITIADQNDNTPAFASASFAASVAEESAPSTTVGTYAATDADAGVNAQLTYSLTSQDGISDASKFTVSSAGAVTTAATLDREQFGVYRLLLLAKDGGSPPRTGTTTLVITVNDINDHTPLFSGLPDTVKLVENSTAGTLVYTIAATDRDSTYGALTYSIIDGNNSTAFAIDASTGQVTVASPVTLNREAIPVYQLVVQVQDNGSPAKSATSTLTVSVMDVNEFAPSFASPTVSFSYTCLKKTQLDYFLFPIVQIAENSPVGSTLGTVTATDSDGPSQTVSYAVAATLVGTAGHFSVNSVTGVVYVNQAALDRETLATYVLQIAAYDNGVPSLTSSPLLNVTISITDTNDNDPVFSAAYYNASVSESLAIGSVVLTVSATDQDAGSNAALTYSLHSSATTASTFFSINSATGQLSTIAALDYETNTDFL</sequence>
<dbReference type="InterPro" id="IPR002126">
    <property type="entry name" value="Cadherin-like_dom"/>
</dbReference>
<dbReference type="InterPro" id="IPR015919">
    <property type="entry name" value="Cadherin-like_sf"/>
</dbReference>
<dbReference type="InterPro" id="IPR020894">
    <property type="entry name" value="Cadherin_CS"/>
</dbReference>
<feature type="domain" description="Cadherin" evidence="8">
    <location>
        <begin position="1857"/>
        <end position="1929"/>
    </location>
</feature>
<dbReference type="FunFam" id="2.60.40.60:FF:000015">
    <property type="entry name" value="FAT atypical cadherin 1"/>
    <property type="match status" value="1"/>
</dbReference>
<reference evidence="10" key="1">
    <citation type="submission" date="2016-11" db="UniProtKB">
        <authorList>
            <consortium name="WormBaseParasite"/>
        </authorList>
    </citation>
    <scope>IDENTIFICATION</scope>
</reference>
<comment type="subcellular location">
    <subcellularLocation>
        <location evidence="1">Membrane</location>
    </subcellularLocation>
</comment>
<feature type="domain" description="Cadherin" evidence="8">
    <location>
        <begin position="465"/>
        <end position="568"/>
    </location>
</feature>
<dbReference type="GO" id="GO:0007156">
    <property type="term" value="P:homophilic cell adhesion via plasma membrane adhesion molecules"/>
    <property type="evidence" value="ECO:0007669"/>
    <property type="project" value="InterPro"/>
</dbReference>
<evidence type="ECO:0000256" key="1">
    <source>
        <dbReference type="ARBA" id="ARBA00004370"/>
    </source>
</evidence>
<dbReference type="Proteomes" id="UP000095280">
    <property type="component" value="Unplaced"/>
</dbReference>
<evidence type="ECO:0000256" key="4">
    <source>
        <dbReference type="ARBA" id="ARBA00022837"/>
    </source>
</evidence>
<dbReference type="WBParaSite" id="maker-uti_cns_0002616-snap-gene-0.3-mRNA-1">
    <property type="protein sequence ID" value="maker-uti_cns_0002616-snap-gene-0.3-mRNA-1"/>
    <property type="gene ID" value="maker-uti_cns_0002616-snap-gene-0.3"/>
</dbReference>
<accession>A0A1I8GQ34</accession>
<dbReference type="PROSITE" id="PS00232">
    <property type="entry name" value="CADHERIN_1"/>
    <property type="match status" value="5"/>
</dbReference>
<evidence type="ECO:0000256" key="3">
    <source>
        <dbReference type="ARBA" id="ARBA00022737"/>
    </source>
</evidence>
<keyword evidence="2" id="KW-0812">Transmembrane</keyword>
<keyword evidence="3" id="KW-0677">Repeat</keyword>